<dbReference type="PANTHER" id="PTHR34512:SF30">
    <property type="entry name" value="OUTER MEMBRANE PROTEIN ASSEMBLY FACTOR BAMB"/>
    <property type="match status" value="1"/>
</dbReference>
<keyword evidence="2" id="KW-0732">Signal</keyword>
<feature type="chain" id="PRO_5021718406" evidence="2">
    <location>
        <begin position="26"/>
        <end position="468"/>
    </location>
</feature>
<dbReference type="InterPro" id="IPR002372">
    <property type="entry name" value="PQQ_rpt_dom"/>
</dbReference>
<gene>
    <name evidence="4" type="ORF">FB465_0307</name>
</gene>
<dbReference type="Pfam" id="PF13360">
    <property type="entry name" value="PQQ_2"/>
    <property type="match status" value="1"/>
</dbReference>
<dbReference type="EMBL" id="VIVR01000001">
    <property type="protein sequence ID" value="TWE15414.1"/>
    <property type="molecule type" value="Genomic_DNA"/>
</dbReference>
<protein>
    <submittedName>
        <fullName evidence="4">Putative pyrroloquinoline-quinone-binding quinoprotein</fullName>
    </submittedName>
</protein>
<feature type="region of interest" description="Disordered" evidence="1">
    <location>
        <begin position="28"/>
        <end position="78"/>
    </location>
</feature>
<evidence type="ECO:0000313" key="5">
    <source>
        <dbReference type="Proteomes" id="UP000318416"/>
    </source>
</evidence>
<feature type="signal peptide" evidence="2">
    <location>
        <begin position="1"/>
        <end position="25"/>
    </location>
</feature>
<evidence type="ECO:0000259" key="3">
    <source>
        <dbReference type="Pfam" id="PF13360"/>
    </source>
</evidence>
<dbReference type="AlphaFoldDB" id="A0A561EII2"/>
<dbReference type="InterPro" id="IPR018391">
    <property type="entry name" value="PQQ_b-propeller_rpt"/>
</dbReference>
<organism evidence="4 5">
    <name type="scientific">Kitasatospora atroaurantiaca</name>
    <dbReference type="NCBI Taxonomy" id="285545"/>
    <lineage>
        <taxon>Bacteria</taxon>
        <taxon>Bacillati</taxon>
        <taxon>Actinomycetota</taxon>
        <taxon>Actinomycetes</taxon>
        <taxon>Kitasatosporales</taxon>
        <taxon>Streptomycetaceae</taxon>
        <taxon>Kitasatospora</taxon>
    </lineage>
</organism>
<evidence type="ECO:0000313" key="4">
    <source>
        <dbReference type="EMBL" id="TWE15414.1"/>
    </source>
</evidence>
<sequence>MPRRRSDTLGGVIVAALLALLPACATKSGQGPEASSTSTHSPEVFSTGGRTATPAAEGDWPTYHRDAARTGTVPGRPPVRGLTKAWSAALDGAVYGQPLVVGARVLAATENNTVYALDAGSGSVLWSRHLGSPARRAELPCGNIDPLGITGTPVYDPTTGLVFAVAELAGGSHVLAGLDAATGEVVVRRGLDPPKGEAVAHQQRAALTLLNGRVVVAYGGLFGDCGRYVGSVLSAPVTGAGPVRSYAVPTTREGGIWAPGGPVVDGSRLLVSVGNGEATGGTFDGSDSVLALSEELQRTDFFAPSTWAEDNAADLDLGSLSPVRVGAFVLAVGKRGTGYVLDPEHLGGIGGERSQAKLCPAYGGAAVSGSTVYLPCQDELLEVTVTGDGTLHTGWRMPLNGSGSPVVGGGAVWVVDYGRGQLYALNPSDGRVLQQTSTGPLPHFVSPVLTGGLVLLGTMAGVTAFGTG</sequence>
<dbReference type="RefSeq" id="WP_246192440.1">
    <property type="nucleotide sequence ID" value="NZ_BAAABR010000014.1"/>
</dbReference>
<comment type="caution">
    <text evidence="4">The sequence shown here is derived from an EMBL/GenBank/DDBJ whole genome shotgun (WGS) entry which is preliminary data.</text>
</comment>
<dbReference type="Proteomes" id="UP000318416">
    <property type="component" value="Unassembled WGS sequence"/>
</dbReference>
<evidence type="ECO:0000256" key="2">
    <source>
        <dbReference type="SAM" id="SignalP"/>
    </source>
</evidence>
<dbReference type="PANTHER" id="PTHR34512">
    <property type="entry name" value="CELL SURFACE PROTEIN"/>
    <property type="match status" value="1"/>
</dbReference>
<dbReference type="SMART" id="SM00564">
    <property type="entry name" value="PQQ"/>
    <property type="match status" value="2"/>
</dbReference>
<keyword evidence="5" id="KW-1185">Reference proteome</keyword>
<feature type="domain" description="Pyrrolo-quinoline quinone repeat" evidence="3">
    <location>
        <begin position="85"/>
        <end position="217"/>
    </location>
</feature>
<feature type="compositionally biased region" description="Polar residues" evidence="1">
    <location>
        <begin position="28"/>
        <end position="41"/>
    </location>
</feature>
<name>A0A561EII2_9ACTN</name>
<dbReference type="SUPFAM" id="SSF50998">
    <property type="entry name" value="Quinoprotein alcohol dehydrogenase-like"/>
    <property type="match status" value="2"/>
</dbReference>
<reference evidence="4 5" key="1">
    <citation type="submission" date="2019-06" db="EMBL/GenBank/DDBJ databases">
        <title>Sequencing the genomes of 1000 actinobacteria strains.</title>
        <authorList>
            <person name="Klenk H.-P."/>
        </authorList>
    </citation>
    <scope>NUCLEOTIDE SEQUENCE [LARGE SCALE GENOMIC DNA]</scope>
    <source>
        <strain evidence="4 5">DSM 41649</strain>
    </source>
</reference>
<dbReference type="InterPro" id="IPR015943">
    <property type="entry name" value="WD40/YVTN_repeat-like_dom_sf"/>
</dbReference>
<proteinExistence type="predicted"/>
<evidence type="ECO:0000256" key="1">
    <source>
        <dbReference type="SAM" id="MobiDB-lite"/>
    </source>
</evidence>
<dbReference type="Gene3D" id="2.130.10.10">
    <property type="entry name" value="YVTN repeat-like/Quinoprotein amine dehydrogenase"/>
    <property type="match status" value="2"/>
</dbReference>
<accession>A0A561EII2</accession>
<dbReference type="InterPro" id="IPR011047">
    <property type="entry name" value="Quinoprotein_ADH-like_sf"/>
</dbReference>